<accession>A0A8H4F1M2</accession>
<sequence length="60" mass="6947">VYLLMHCIADIAALLWNSLAFFLFFKYYFFCNTGCINVLASYEAATILFSTTFFFLYSSV</sequence>
<comment type="caution">
    <text evidence="2">The sequence shown here is derived from an EMBL/GenBank/DDBJ whole genome shotgun (WGS) entry which is preliminary data.</text>
</comment>
<dbReference type="EMBL" id="JAAECE010000004">
    <property type="protein sequence ID" value="KAF1801515.1"/>
    <property type="molecule type" value="Genomic_DNA"/>
</dbReference>
<keyword evidence="1" id="KW-1133">Transmembrane helix</keyword>
<organism evidence="2 3">
    <name type="scientific">Mucor circinelloides f. lusitanicus</name>
    <name type="common">Mucor racemosus var. lusitanicus</name>
    <dbReference type="NCBI Taxonomy" id="29924"/>
    <lineage>
        <taxon>Eukaryota</taxon>
        <taxon>Fungi</taxon>
        <taxon>Fungi incertae sedis</taxon>
        <taxon>Mucoromycota</taxon>
        <taxon>Mucoromycotina</taxon>
        <taxon>Mucoromycetes</taxon>
        <taxon>Mucorales</taxon>
        <taxon>Mucorineae</taxon>
        <taxon>Mucoraceae</taxon>
        <taxon>Mucor</taxon>
    </lineage>
</organism>
<gene>
    <name evidence="2" type="ORF">FB192DRAFT_1373173</name>
</gene>
<dbReference type="AlphaFoldDB" id="A0A8H4F1M2"/>
<feature type="transmembrane region" description="Helical" evidence="1">
    <location>
        <begin position="7"/>
        <end position="30"/>
    </location>
</feature>
<name>A0A8H4F1M2_MUCCL</name>
<keyword evidence="1" id="KW-0472">Membrane</keyword>
<evidence type="ECO:0000256" key="1">
    <source>
        <dbReference type="SAM" id="Phobius"/>
    </source>
</evidence>
<keyword evidence="1" id="KW-0812">Transmembrane</keyword>
<evidence type="ECO:0000313" key="2">
    <source>
        <dbReference type="EMBL" id="KAF1801515.1"/>
    </source>
</evidence>
<dbReference type="Proteomes" id="UP000469890">
    <property type="component" value="Unassembled WGS sequence"/>
</dbReference>
<reference evidence="2 3" key="1">
    <citation type="submission" date="2019-09" db="EMBL/GenBank/DDBJ databases">
        <authorList>
            <consortium name="DOE Joint Genome Institute"/>
            <person name="Mondo S.J."/>
            <person name="Navarro-Mendoza M.I."/>
            <person name="Perez-Arques C."/>
            <person name="Panchal S."/>
            <person name="Nicolas F.E."/>
            <person name="Ganguly P."/>
            <person name="Pangilinan J."/>
            <person name="Grigoriev I."/>
            <person name="Heitman J."/>
            <person name="Sanya K."/>
            <person name="Garre V."/>
        </authorList>
    </citation>
    <scope>NUCLEOTIDE SEQUENCE [LARGE SCALE GENOMIC DNA]</scope>
    <source>
        <strain evidence="2 3">MU402</strain>
    </source>
</reference>
<feature type="non-terminal residue" evidence="2">
    <location>
        <position position="1"/>
    </location>
</feature>
<feature type="transmembrane region" description="Helical" evidence="1">
    <location>
        <begin position="36"/>
        <end position="57"/>
    </location>
</feature>
<evidence type="ECO:0000313" key="3">
    <source>
        <dbReference type="Proteomes" id="UP000469890"/>
    </source>
</evidence>
<protein>
    <submittedName>
        <fullName evidence="2">Uncharacterized protein</fullName>
    </submittedName>
</protein>
<proteinExistence type="predicted"/>